<gene>
    <name evidence="3" type="ORF">Mlute_01349</name>
</gene>
<dbReference type="AlphaFoldDB" id="A0A399ERJ1"/>
<evidence type="ECO:0000256" key="1">
    <source>
        <dbReference type="ARBA" id="ARBA00022729"/>
    </source>
</evidence>
<reference evidence="3 4" key="1">
    <citation type="submission" date="2018-08" db="EMBL/GenBank/DDBJ databases">
        <title>Meiothermus luteus KCTC 52599 genome sequencing project.</title>
        <authorList>
            <person name="Da Costa M.S."/>
            <person name="Albuquerque L."/>
            <person name="Raposo P."/>
            <person name="Froufe H.J.C."/>
            <person name="Barroso C.S."/>
            <person name="Egas C."/>
        </authorList>
    </citation>
    <scope>NUCLEOTIDE SEQUENCE [LARGE SCALE GENOMIC DNA]</scope>
    <source>
        <strain evidence="3 4">KCTC 52599</strain>
    </source>
</reference>
<comment type="caution">
    <text evidence="3">The sequence shown here is derived from an EMBL/GenBank/DDBJ whole genome shotgun (WGS) entry which is preliminary data.</text>
</comment>
<proteinExistence type="predicted"/>
<accession>A0A399ERJ1</accession>
<name>A0A399ERJ1_9DEIN</name>
<dbReference type="Pfam" id="PF13517">
    <property type="entry name" value="FG-GAP_3"/>
    <property type="match status" value="2"/>
</dbReference>
<protein>
    <submittedName>
        <fullName evidence="3">Repeat domain in Vibrio, Colwellia, Bradyrhizobium and Shewanella</fullName>
    </submittedName>
</protein>
<dbReference type="EMBL" id="QWKZ01000035">
    <property type="protein sequence ID" value="RIH86193.1"/>
    <property type="molecule type" value="Genomic_DNA"/>
</dbReference>
<dbReference type="InterPro" id="IPR011519">
    <property type="entry name" value="UnbV_ASPIC"/>
</dbReference>
<dbReference type="InterPro" id="IPR027039">
    <property type="entry name" value="Crtac1"/>
</dbReference>
<dbReference type="PANTHER" id="PTHR16026">
    <property type="entry name" value="CARTILAGE ACIDIC PROTEIN 1"/>
    <property type="match status" value="1"/>
</dbReference>
<dbReference type="InterPro" id="IPR013517">
    <property type="entry name" value="FG-GAP"/>
</dbReference>
<dbReference type="Pfam" id="PF07593">
    <property type="entry name" value="UnbV_ASPIC"/>
    <property type="match status" value="1"/>
</dbReference>
<dbReference type="InterPro" id="IPR028994">
    <property type="entry name" value="Integrin_alpha_N"/>
</dbReference>
<evidence type="ECO:0000259" key="2">
    <source>
        <dbReference type="Pfam" id="PF07593"/>
    </source>
</evidence>
<sequence length="506" mass="55478">MVPSFIEETQSAGVFSRFEGDYVVGGGVAAFDCNRDGLPELVLAGGDNRAKLFLNRSAVGGPLRFSEQVAGVEFAQVMGAYPLDIDGDGETDLALLRAGEDLLLRGLGRCRFEVANRRWGFQGGNNWTTAFAATWERGQNWPTLATGAYVQRNTTFPWGSCRGNALYRPSPSTPGFAPPWPLEPSFCALSMLFSDWNRSGIPALRVSNDREYYQGRGQEQLWQLLPGQPPRLYTEAEGWKRLQIWGMGIASADLTGTGYPVYYLTSMGDNKLQMLESPERPSYIDIAFRRNVTAHRPYTGGDVHMSTAWHAQFEDVNNDGLVDLFVAKGNVGYMREAAARDPNNLMLQKPNGTFTEVGDKAGVASFLRGRGAQVVDLNADGLLDLVVVNRLDPAQLWRNLGGLGGQPLGNWLQVRLQQPPPNRDGIGAWLEVELPGRVLRRELTVGGGHVSGGLGFVHFGLGNAKEVRLRVRWPDGAEETALVGSNRFVLFVRGQGPQNFVPGQSY</sequence>
<dbReference type="Proteomes" id="UP000265800">
    <property type="component" value="Unassembled WGS sequence"/>
</dbReference>
<evidence type="ECO:0000313" key="4">
    <source>
        <dbReference type="Proteomes" id="UP000265800"/>
    </source>
</evidence>
<keyword evidence="1" id="KW-0732">Signal</keyword>
<dbReference type="Gene3D" id="2.130.10.130">
    <property type="entry name" value="Integrin alpha, N-terminal"/>
    <property type="match status" value="1"/>
</dbReference>
<feature type="domain" description="ASPIC/UnbV" evidence="2">
    <location>
        <begin position="425"/>
        <end position="480"/>
    </location>
</feature>
<organism evidence="3 4">
    <name type="scientific">Meiothermus luteus</name>
    <dbReference type="NCBI Taxonomy" id="2026184"/>
    <lineage>
        <taxon>Bacteria</taxon>
        <taxon>Thermotogati</taxon>
        <taxon>Deinococcota</taxon>
        <taxon>Deinococci</taxon>
        <taxon>Thermales</taxon>
        <taxon>Thermaceae</taxon>
        <taxon>Meiothermus</taxon>
    </lineage>
</organism>
<evidence type="ECO:0000313" key="3">
    <source>
        <dbReference type="EMBL" id="RIH86193.1"/>
    </source>
</evidence>
<keyword evidence="4" id="KW-1185">Reference proteome</keyword>
<dbReference type="SUPFAM" id="SSF69318">
    <property type="entry name" value="Integrin alpha N-terminal domain"/>
    <property type="match status" value="1"/>
</dbReference>
<dbReference type="PANTHER" id="PTHR16026:SF0">
    <property type="entry name" value="CARTILAGE ACIDIC PROTEIN 1"/>
    <property type="match status" value="1"/>
</dbReference>